<gene>
    <name evidence="3" type="ORF">I6E12_05325</name>
</gene>
<dbReference type="SUPFAM" id="SSF53335">
    <property type="entry name" value="S-adenosyl-L-methionine-dependent methyltransferases"/>
    <property type="match status" value="1"/>
</dbReference>
<sequence length="394" mass="44025">MNDSTLTFIKQHRNDDIRQLALTKPASDIDLKLALQQIAGWQTARRKLPDWAACDNILYPPHLNMEQASSQQTAQYKANVVERWGGKDTSYVDLTGGMGIDFSFMARAFDKRTYVERNEMLCQLAHHNFPILQLEAAVANDDAEDFVNKMARATVIFIDPARRDEHGARTYGLADCTPDVTLMMPVLREKAEHIVMKLSPMLDWRKAVDDLGGASEVHIVSVKNECKELLLVIDHRASANPTLICINDEQRFCPSDTTETPTCQPTATDNSALDNTYLYEPNASIMKGGCFTEVERAFAMQQVAANSHLFLSNTAVKSFPGRSFIVKQQCSLNKRELRQALAGIDRANVAVRNFPLSAEVLRKKLKLKDGGDTYIFGTTLPDGNHALFVCRKIG</sequence>
<evidence type="ECO:0000259" key="1">
    <source>
        <dbReference type="Pfam" id="PF18096"/>
    </source>
</evidence>
<dbReference type="InterPro" id="IPR029063">
    <property type="entry name" value="SAM-dependent_MTases_sf"/>
</dbReference>
<evidence type="ECO:0000313" key="3">
    <source>
        <dbReference type="EMBL" id="MCF2563531.1"/>
    </source>
</evidence>
<keyword evidence="3" id="KW-0489">Methyltransferase</keyword>
<comment type="caution">
    <text evidence="3">The sequence shown here is derived from an EMBL/GenBank/DDBJ whole genome shotgun (WGS) entry which is preliminary data.</text>
</comment>
<feature type="domain" description="THUMP-like" evidence="1">
    <location>
        <begin position="321"/>
        <end position="392"/>
    </location>
</feature>
<proteinExistence type="predicted"/>
<dbReference type="InterPro" id="IPR054168">
    <property type="entry name" value="PG_1098_Fer"/>
</dbReference>
<dbReference type="EMBL" id="JADYTN010000009">
    <property type="protein sequence ID" value="MCF2563531.1"/>
    <property type="molecule type" value="Genomic_DNA"/>
</dbReference>
<dbReference type="GO" id="GO:0008168">
    <property type="term" value="F:methyltransferase activity"/>
    <property type="evidence" value="ECO:0007669"/>
    <property type="project" value="UniProtKB-KW"/>
</dbReference>
<accession>A0ABS9CEL4</accession>
<dbReference type="InterPro" id="IPR041497">
    <property type="entry name" value="Thump-like"/>
</dbReference>
<dbReference type="Gene3D" id="1.10.10.1110">
    <property type="entry name" value="Methyltransferase PG1098, N-terminal domain"/>
    <property type="match status" value="1"/>
</dbReference>
<evidence type="ECO:0000313" key="4">
    <source>
        <dbReference type="Proteomes" id="UP001200470"/>
    </source>
</evidence>
<dbReference type="GO" id="GO:0032259">
    <property type="term" value="P:methylation"/>
    <property type="evidence" value="ECO:0007669"/>
    <property type="project" value="UniProtKB-KW"/>
</dbReference>
<protein>
    <submittedName>
        <fullName evidence="3">SAM-dependent methyltransferase</fullName>
    </submittedName>
</protein>
<dbReference type="Pfam" id="PF18096">
    <property type="entry name" value="Thump_like"/>
    <property type="match status" value="1"/>
</dbReference>
<feature type="domain" description="PG-1098 ferredoxin-like" evidence="2">
    <location>
        <begin position="277"/>
        <end position="320"/>
    </location>
</feature>
<keyword evidence="3" id="KW-0808">Transferase</keyword>
<dbReference type="Gene3D" id="3.40.50.150">
    <property type="entry name" value="Vaccinia Virus protein VP39"/>
    <property type="match status" value="1"/>
</dbReference>
<evidence type="ECO:0000259" key="2">
    <source>
        <dbReference type="Pfam" id="PF22013"/>
    </source>
</evidence>
<organism evidence="3 4">
    <name type="scientific">Xylanibacter brevis</name>
    <dbReference type="NCBI Taxonomy" id="83231"/>
    <lineage>
        <taxon>Bacteria</taxon>
        <taxon>Pseudomonadati</taxon>
        <taxon>Bacteroidota</taxon>
        <taxon>Bacteroidia</taxon>
        <taxon>Bacteroidales</taxon>
        <taxon>Prevotellaceae</taxon>
        <taxon>Xylanibacter</taxon>
    </lineage>
</organism>
<dbReference type="Pfam" id="PF22013">
    <property type="entry name" value="PG_1098_Fer"/>
    <property type="match status" value="1"/>
</dbReference>
<dbReference type="RefSeq" id="WP_301637892.1">
    <property type="nucleotide sequence ID" value="NZ_JADYTN010000009.1"/>
</dbReference>
<name>A0ABS9CEL4_9BACT</name>
<keyword evidence="4" id="KW-1185">Reference proteome</keyword>
<reference evidence="3 4" key="1">
    <citation type="submission" date="2020-12" db="EMBL/GenBank/DDBJ databases">
        <title>Whole genome sequences of gut porcine anaerobes.</title>
        <authorList>
            <person name="Kubasova T."/>
            <person name="Jahodarova E."/>
            <person name="Rychlik I."/>
        </authorList>
    </citation>
    <scope>NUCLEOTIDE SEQUENCE [LARGE SCALE GENOMIC DNA]</scope>
    <source>
        <strain evidence="3 4">An925</strain>
    </source>
</reference>
<dbReference type="Proteomes" id="UP001200470">
    <property type="component" value="Unassembled WGS sequence"/>
</dbReference>